<proteinExistence type="predicted"/>
<evidence type="ECO:0000256" key="1">
    <source>
        <dbReference type="ARBA" id="ARBA00004123"/>
    </source>
</evidence>
<dbReference type="SMART" id="SM00571">
    <property type="entry name" value="DDT"/>
    <property type="match status" value="1"/>
</dbReference>
<evidence type="ECO:0000313" key="11">
    <source>
        <dbReference type="Proteomes" id="UP001153555"/>
    </source>
</evidence>
<dbReference type="InterPro" id="IPR013083">
    <property type="entry name" value="Znf_RING/FYVE/PHD"/>
</dbReference>
<feature type="region of interest" description="Disordered" evidence="7">
    <location>
        <begin position="1586"/>
        <end position="1613"/>
    </location>
</feature>
<keyword evidence="11" id="KW-1185">Reference proteome</keyword>
<dbReference type="InterPro" id="IPR047365">
    <property type="entry name" value="Tudor_AtPTM-like"/>
</dbReference>
<evidence type="ECO:0000259" key="8">
    <source>
        <dbReference type="PROSITE" id="PS50016"/>
    </source>
</evidence>
<feature type="domain" description="PHD-type" evidence="8">
    <location>
        <begin position="490"/>
        <end position="537"/>
    </location>
</feature>
<dbReference type="EMBL" id="CACSLK010012233">
    <property type="protein sequence ID" value="CAA0815005.1"/>
    <property type="molecule type" value="Genomic_DNA"/>
</dbReference>
<name>A0A9N7MNS5_STRHE</name>
<comment type="caution">
    <text evidence="10">The sequence shown here is derived from an EMBL/GenBank/DDBJ whole genome shotgun (WGS) entry which is preliminary data.</text>
</comment>
<keyword evidence="5" id="KW-0539">Nucleus</keyword>
<dbReference type="InterPro" id="IPR019786">
    <property type="entry name" value="Zinc_finger_PHD-type_CS"/>
</dbReference>
<feature type="region of interest" description="Disordered" evidence="7">
    <location>
        <begin position="726"/>
        <end position="750"/>
    </location>
</feature>
<dbReference type="CDD" id="cd15489">
    <property type="entry name" value="PHD_SF"/>
    <property type="match status" value="1"/>
</dbReference>
<dbReference type="InterPro" id="IPR011011">
    <property type="entry name" value="Znf_FYVE_PHD"/>
</dbReference>
<feature type="compositionally biased region" description="Polar residues" evidence="7">
    <location>
        <begin position="1"/>
        <end position="12"/>
    </location>
</feature>
<dbReference type="GO" id="GO:0000785">
    <property type="term" value="C:chromatin"/>
    <property type="evidence" value="ECO:0007669"/>
    <property type="project" value="UniProtKB-ARBA"/>
</dbReference>
<accession>A0A9N7MNS5</accession>
<dbReference type="GO" id="GO:0005634">
    <property type="term" value="C:nucleus"/>
    <property type="evidence" value="ECO:0007669"/>
    <property type="project" value="UniProtKB-SubCell"/>
</dbReference>
<evidence type="ECO:0000256" key="2">
    <source>
        <dbReference type="ARBA" id="ARBA00022723"/>
    </source>
</evidence>
<dbReference type="InterPro" id="IPR019787">
    <property type="entry name" value="Znf_PHD-finger"/>
</dbReference>
<dbReference type="Pfam" id="PF24294">
    <property type="entry name" value="Chromo_PTM"/>
    <property type="match status" value="1"/>
</dbReference>
<dbReference type="Pfam" id="PF15612">
    <property type="entry name" value="WHIM1"/>
    <property type="match status" value="1"/>
</dbReference>
<gene>
    <name evidence="10" type="ORF">SHERM_15159</name>
</gene>
<comment type="subcellular location">
    <subcellularLocation>
        <location evidence="1">Nucleus</location>
    </subcellularLocation>
</comment>
<keyword evidence="2" id="KW-0479">Metal-binding</keyword>
<dbReference type="Proteomes" id="UP001153555">
    <property type="component" value="Unassembled WGS sequence"/>
</dbReference>
<sequence length="1759" mass="197031">MVQQMSVLMSTSNKKRSQGHGKCEVQTDRFSGSVLWVLLLKCREKRLRCWIRFRLSFWDSIRVGGEMEPVVVEPKRRGRKRKKIDEPNVMDSNVGKRVKETRSLKIVGRYVRKEFGCSGVFLGKVVCYNTGLYRINYEDGDFEDLDSMEVKGFLVEDCDLNGEWSERKSKLDALLLGKDVNAKILEVDALEAPKANLADSSAHNEMSNGETSANVVMDALNDSNDDANADVLSDSCEDFQGQDANVEMEGPLIPPPELPPSSGHIGVPEEYVSHLFAVHGFLRSFSLQLFLYPFGLDDFVGALNWPVANTLLDSVHVALLRVLKRHIERLSSEGSDLASKCLRCLDWSLLDNLTWPIYLVHYLMAMGYKRGTEGKKFYTHTLERDYYTLSPGQKLLLLQILCDDVMDSEELREEMEIRVESEVGVDADMDTVIRPSVGASRIRSRYNKASASKGVEASISEHHDIKSSVDNHSTQLGEQIGTSSDDDSNGDECRICGMDGLLLCCDGCPSSYHSRCLGLSKTHMPDGSWYCPECKIDATEPKILRETALRGGQNFGVDPYQQVFVATCDHLLVLEASNNSEICLKYYKKHDIPRLLHCLYSNTEHAVTYMEICKGIMQYWELPEDILPSLPMSEVGMPVANERGVGEYNSYLDNLLETGCYQNGKNAADMAASSLTKSLQEPVENENSLDKVSISDQFGNEDFNREQSVSVMNTSIVEHIPFGGLTGHPADTNELSKQSQQSGTGAVPNTTITCHANNSDPECGATNGSHISRSHLRLTIKFDSKCRGNPSGGCSYTGSSFKTSGYINNYLHGDFAASAAAKLAILSSEESQVLEARSSNNRRKGMSDNISLQVKAFSAATTRFSWPNPEKKLVDIPRERCSWCFSCKATVSSKRGCLLNAAALNAIRGTAKVLAGVRPLKNGDSRLAGMTAYILYIEESLSSLVIGPFHNDSFRKRWRKQVEQASSCNAIKILLLELEENVRPIAFSGDWVKVVGGCSTQPSSVQIAANAAGSVQKRKPGRRGRKPSAVVEVATDVCVDSSNDFTWWRGGTLYKIMSQTAILPRSMIRKAARQGGSKNIPGVQYVGGHETPKCSRRLIWRSAVEMSRNIAQLALQIRYLDFHVRWSDLVRPEQGPPDGKGPDTEASAFRNASICDKKVLEHEIRYCVAFGSQKHLPSRVMKNVAEVEKFHDDGKERYWFSETRIPLYLIKDYEEKVEKSNSVDVLSKLQRRQRKASQKSIFYYLWRKQDNTAKSRCCSCHQDVLHWNAVKCSACQGLCHENCVTSMTGHTNTEDNFIITCQRCSETRAVNQDPHSYGSPTSPLLLQVRDVPKAVTSSKRVKVVGHKASPASFEPQKRTKEMKSCNDLGTANKNKIRHWGLIWRKNNCEDTGADFRLKKIILRGNPDKNPERPDCCLCSKPYNAERMYINCETCDHWFHAEALELDESQIFDLLGYKCCKCRRIKRPHCPYSDKVKKKKTKGRNPKLDIQDMDSNSQSSFETFLEDGQLHPTLHQNEAVGDDTLLLSLSELGQCTQTSEPEHEWNNSNVSFSGPRKLLVRRHIKQESNNSSVPFEANFNSTGKLPVRKNAKRESRSDCYPETTSPLEFNGTTPVRDPLSSQAQWDVPDNSFDDGVMLDYDGIGYDDNTDFEPQTYFSFNELLAPDENESHENVVVGDLENLSVLPENEIVEISYDEGEPIVSVGTTIEVQPCKFCSLTEPRPELCCQVCGISVHSSCSPWLESSSLEECWRCGDCREWR</sequence>
<evidence type="ECO:0000259" key="9">
    <source>
        <dbReference type="PROSITE" id="PS50827"/>
    </source>
</evidence>
<dbReference type="InterPro" id="IPR056618">
    <property type="entry name" value="Chromo_PTM"/>
</dbReference>
<dbReference type="Pfam" id="PF00628">
    <property type="entry name" value="PHD"/>
    <property type="match status" value="1"/>
</dbReference>
<dbReference type="InterPro" id="IPR028942">
    <property type="entry name" value="WHIM1_dom"/>
</dbReference>
<dbReference type="GO" id="GO:0008270">
    <property type="term" value="F:zinc ion binding"/>
    <property type="evidence" value="ECO:0007669"/>
    <property type="project" value="UniProtKB-KW"/>
</dbReference>
<dbReference type="Pfam" id="PF02791">
    <property type="entry name" value="DDT"/>
    <property type="match status" value="1"/>
</dbReference>
<dbReference type="Pfam" id="PF21743">
    <property type="entry name" value="PTM_DIR17_Tudor"/>
    <property type="match status" value="1"/>
</dbReference>
<evidence type="ECO:0000313" key="10">
    <source>
        <dbReference type="EMBL" id="CAA0815005.1"/>
    </source>
</evidence>
<organism evidence="10 11">
    <name type="scientific">Striga hermonthica</name>
    <name type="common">Purple witchweed</name>
    <name type="synonym">Buchnera hermonthica</name>
    <dbReference type="NCBI Taxonomy" id="68872"/>
    <lineage>
        <taxon>Eukaryota</taxon>
        <taxon>Viridiplantae</taxon>
        <taxon>Streptophyta</taxon>
        <taxon>Embryophyta</taxon>
        <taxon>Tracheophyta</taxon>
        <taxon>Spermatophyta</taxon>
        <taxon>Magnoliopsida</taxon>
        <taxon>eudicotyledons</taxon>
        <taxon>Gunneridae</taxon>
        <taxon>Pentapetalae</taxon>
        <taxon>asterids</taxon>
        <taxon>lamiids</taxon>
        <taxon>Lamiales</taxon>
        <taxon>Orobanchaceae</taxon>
        <taxon>Buchnereae</taxon>
        <taxon>Striga</taxon>
    </lineage>
</organism>
<dbReference type="PANTHER" id="PTHR46508:SF1">
    <property type="entry name" value="PHD FINGER FAMILY PROTEIN"/>
    <property type="match status" value="1"/>
</dbReference>
<dbReference type="OrthoDB" id="784962at2759"/>
<dbReference type="SMART" id="SM00249">
    <property type="entry name" value="PHD"/>
    <property type="match status" value="4"/>
</dbReference>
<dbReference type="Gene3D" id="2.60.120.650">
    <property type="entry name" value="Cupin"/>
    <property type="match status" value="1"/>
</dbReference>
<feature type="compositionally biased region" description="Polar residues" evidence="7">
    <location>
        <begin position="1601"/>
        <end position="1613"/>
    </location>
</feature>
<evidence type="ECO:0000256" key="4">
    <source>
        <dbReference type="ARBA" id="ARBA00022833"/>
    </source>
</evidence>
<reference evidence="10" key="1">
    <citation type="submission" date="2019-12" db="EMBL/GenBank/DDBJ databases">
        <authorList>
            <person name="Scholes J."/>
        </authorList>
    </citation>
    <scope>NUCLEOTIDE SEQUENCE</scope>
</reference>
<dbReference type="InterPro" id="IPR018501">
    <property type="entry name" value="DDT_dom"/>
</dbReference>
<feature type="region of interest" description="Disordered" evidence="7">
    <location>
        <begin position="1474"/>
        <end position="1493"/>
    </location>
</feature>
<evidence type="ECO:0000256" key="3">
    <source>
        <dbReference type="ARBA" id="ARBA00022771"/>
    </source>
</evidence>
<dbReference type="CDD" id="cd15532">
    <property type="entry name" value="PHD2_CHD_II"/>
    <property type="match status" value="1"/>
</dbReference>
<dbReference type="SUPFAM" id="SSF57903">
    <property type="entry name" value="FYVE/PHD zinc finger"/>
    <property type="match status" value="2"/>
</dbReference>
<evidence type="ECO:0000256" key="5">
    <source>
        <dbReference type="ARBA" id="ARBA00023242"/>
    </source>
</evidence>
<dbReference type="PROSITE" id="PS01359">
    <property type="entry name" value="ZF_PHD_1"/>
    <property type="match status" value="1"/>
</dbReference>
<dbReference type="InterPro" id="IPR001965">
    <property type="entry name" value="Znf_PHD"/>
</dbReference>
<keyword evidence="3 6" id="KW-0863">Zinc-finger</keyword>
<feature type="compositionally biased region" description="Polar residues" evidence="7">
    <location>
        <begin position="733"/>
        <end position="750"/>
    </location>
</feature>
<dbReference type="Gene3D" id="3.30.40.10">
    <property type="entry name" value="Zinc/RING finger domain, C3HC4 (zinc finger)"/>
    <property type="match status" value="1"/>
</dbReference>
<protein>
    <submittedName>
        <fullName evidence="10">PHD finger family protein</fullName>
    </submittedName>
</protein>
<feature type="domain" description="DDT" evidence="9">
    <location>
        <begin position="269"/>
        <end position="329"/>
    </location>
</feature>
<dbReference type="PANTHER" id="PTHR46508">
    <property type="entry name" value="PHD FINGER FAMILY PROTEIN"/>
    <property type="match status" value="1"/>
</dbReference>
<keyword evidence="4" id="KW-0862">Zinc</keyword>
<dbReference type="PROSITE" id="PS50827">
    <property type="entry name" value="DDT"/>
    <property type="match status" value="1"/>
</dbReference>
<evidence type="ECO:0000256" key="6">
    <source>
        <dbReference type="PROSITE-ProRule" id="PRU00146"/>
    </source>
</evidence>
<feature type="region of interest" description="Disordered" evidence="7">
    <location>
        <begin position="1"/>
        <end position="22"/>
    </location>
</feature>
<evidence type="ECO:0000256" key="7">
    <source>
        <dbReference type="SAM" id="MobiDB-lite"/>
    </source>
</evidence>
<dbReference type="PROSITE" id="PS50016">
    <property type="entry name" value="ZF_PHD_2"/>
    <property type="match status" value="1"/>
</dbReference>
<feature type="compositionally biased region" description="Basic residues" evidence="7">
    <location>
        <begin position="1475"/>
        <end position="1484"/>
    </location>
</feature>